<gene>
    <name evidence="4" type="ORF">SBRCBS47491_004677</name>
</gene>
<dbReference type="InterPro" id="IPR001466">
    <property type="entry name" value="Beta-lactam-related"/>
</dbReference>
<dbReference type="Pfam" id="PF00144">
    <property type="entry name" value="Beta-lactamase"/>
    <property type="match status" value="1"/>
</dbReference>
<name>A0ABP0BQE9_9PEZI</name>
<dbReference type="Gene3D" id="3.40.710.10">
    <property type="entry name" value="DD-peptidase/beta-lactamase superfamily"/>
    <property type="match status" value="1"/>
</dbReference>
<keyword evidence="5" id="KW-1185">Reference proteome</keyword>
<evidence type="ECO:0000259" key="3">
    <source>
        <dbReference type="Pfam" id="PF00144"/>
    </source>
</evidence>
<dbReference type="EMBL" id="CAWUHC010000036">
    <property type="protein sequence ID" value="CAK7221875.1"/>
    <property type="molecule type" value="Genomic_DNA"/>
</dbReference>
<comment type="caution">
    <text evidence="4">The sequence shown here is derived from an EMBL/GenBank/DDBJ whole genome shotgun (WGS) entry which is preliminary data.</text>
</comment>
<accession>A0ABP0BQE9</accession>
<sequence>MDSFKRQLAQATADLSTRDLLGAVGLVVDDQGSTLYRHAAGRQSLEADVPRLDPDSTVSLGSAGKIITHIAALQLVEQGLLGLDEPADKHLPELKVCKVIVQDKHSPEEYRFRAPTSPITLRHLLLHASGLSDHDAVDRRFGAGTADKVMGGIVAADAHPIAQRFSIPLLFDPGKGHAYGYSIHWTQLLVARASGAASFVQYIQKHIFDPLGMTSSSYTPRLVDAVWQRRLHMVARRKGDDNGTLVDAEDAQQGLMCSVSNVGRLLSALVASSPMLLRDSAHYDLLWTGQFAEDSPAIRDLRTDADNYAFVTGRANGATLSSPPAVNWSAGGLVVEGTDDLPVSGLPPGTVTWEGMPNVMWAMNRERRRAVFFATQLVPVGDPKANKLALAFMNDAWRVFSTR</sequence>
<organism evidence="4 5">
    <name type="scientific">Sporothrix bragantina</name>
    <dbReference type="NCBI Taxonomy" id="671064"/>
    <lineage>
        <taxon>Eukaryota</taxon>
        <taxon>Fungi</taxon>
        <taxon>Dikarya</taxon>
        <taxon>Ascomycota</taxon>
        <taxon>Pezizomycotina</taxon>
        <taxon>Sordariomycetes</taxon>
        <taxon>Sordariomycetidae</taxon>
        <taxon>Ophiostomatales</taxon>
        <taxon>Ophiostomataceae</taxon>
        <taxon>Sporothrix</taxon>
    </lineage>
</organism>
<dbReference type="InterPro" id="IPR050789">
    <property type="entry name" value="Diverse_Enzym_Activities"/>
</dbReference>
<proteinExistence type="inferred from homology"/>
<dbReference type="Proteomes" id="UP001642406">
    <property type="component" value="Unassembled WGS sequence"/>
</dbReference>
<comment type="similarity">
    <text evidence="1">Belongs to the class-A beta-lactamase family.</text>
</comment>
<feature type="domain" description="Beta-lactamase-related" evidence="3">
    <location>
        <begin position="18"/>
        <end position="386"/>
    </location>
</feature>
<evidence type="ECO:0000313" key="4">
    <source>
        <dbReference type="EMBL" id="CAK7221875.1"/>
    </source>
</evidence>
<evidence type="ECO:0000313" key="5">
    <source>
        <dbReference type="Proteomes" id="UP001642406"/>
    </source>
</evidence>
<reference evidence="4 5" key="1">
    <citation type="submission" date="2024-01" db="EMBL/GenBank/DDBJ databases">
        <authorList>
            <person name="Allen C."/>
            <person name="Tagirdzhanova G."/>
        </authorList>
    </citation>
    <scope>NUCLEOTIDE SEQUENCE [LARGE SCALE GENOMIC DNA]</scope>
</reference>
<keyword evidence="2" id="KW-0378">Hydrolase</keyword>
<dbReference type="InterPro" id="IPR012338">
    <property type="entry name" value="Beta-lactam/transpept-like"/>
</dbReference>
<dbReference type="PANTHER" id="PTHR43283">
    <property type="entry name" value="BETA-LACTAMASE-RELATED"/>
    <property type="match status" value="1"/>
</dbReference>
<evidence type="ECO:0000256" key="2">
    <source>
        <dbReference type="ARBA" id="ARBA00022801"/>
    </source>
</evidence>
<evidence type="ECO:0000256" key="1">
    <source>
        <dbReference type="ARBA" id="ARBA00009009"/>
    </source>
</evidence>
<dbReference type="PANTHER" id="PTHR43283:SF17">
    <property type="entry name" value="(LOVD), PUTATIVE (AFU_ORTHOLOGUE AFUA_5G00920)-RELATED"/>
    <property type="match status" value="1"/>
</dbReference>
<dbReference type="SUPFAM" id="SSF56601">
    <property type="entry name" value="beta-lactamase/transpeptidase-like"/>
    <property type="match status" value="1"/>
</dbReference>
<protein>
    <recommendedName>
        <fullName evidence="3">Beta-lactamase-related domain-containing protein</fullName>
    </recommendedName>
</protein>